<comment type="similarity">
    <text evidence="9">Belongs to the phospholipase D family. C2-PLD subfamily.</text>
</comment>
<dbReference type="EC" id="3.1.4.4" evidence="2 9"/>
<dbReference type="PIRSF" id="PIRSF036470">
    <property type="entry name" value="PLD_plant"/>
    <property type="match status" value="1"/>
</dbReference>
<dbReference type="Proteomes" id="UP000228380">
    <property type="component" value="Chromosome 14"/>
</dbReference>
<organism evidence="11 12">
    <name type="scientific">Phoenix dactylifera</name>
    <name type="common">Date palm</name>
    <dbReference type="NCBI Taxonomy" id="42345"/>
    <lineage>
        <taxon>Eukaryota</taxon>
        <taxon>Viridiplantae</taxon>
        <taxon>Streptophyta</taxon>
        <taxon>Embryophyta</taxon>
        <taxon>Tracheophyta</taxon>
        <taxon>Spermatophyta</taxon>
        <taxon>Magnoliopsida</taxon>
        <taxon>Liliopsida</taxon>
        <taxon>Arecaceae</taxon>
        <taxon>Coryphoideae</taxon>
        <taxon>Phoeniceae</taxon>
        <taxon>Phoenix</taxon>
    </lineage>
</organism>
<dbReference type="AlphaFoldDB" id="A0A8B7CY26"/>
<keyword evidence="4" id="KW-0677">Repeat</keyword>
<dbReference type="InterPro" id="IPR011402">
    <property type="entry name" value="PLipase_D_pln"/>
</dbReference>
<dbReference type="Pfam" id="PF00614">
    <property type="entry name" value="PLDc"/>
    <property type="match status" value="1"/>
</dbReference>
<evidence type="ECO:0000313" key="12">
    <source>
        <dbReference type="RefSeq" id="XP_008808590.2"/>
    </source>
</evidence>
<keyword evidence="3" id="KW-0479">Metal-binding</keyword>
<dbReference type="Gene3D" id="3.30.870.10">
    <property type="entry name" value="Endonuclease Chain A"/>
    <property type="match status" value="2"/>
</dbReference>
<evidence type="ECO:0000256" key="3">
    <source>
        <dbReference type="ARBA" id="ARBA00022723"/>
    </source>
</evidence>
<feature type="domain" description="PLD phosphodiesterase" evidence="10">
    <location>
        <begin position="620"/>
        <end position="647"/>
    </location>
</feature>
<keyword evidence="7 9" id="KW-0442">Lipid degradation</keyword>
<dbReference type="SUPFAM" id="SSF56024">
    <property type="entry name" value="Phospholipase D/nuclease"/>
    <property type="match status" value="2"/>
</dbReference>
<dbReference type="GO" id="GO:0004630">
    <property type="term" value="F:phospholipase D activity"/>
    <property type="evidence" value="ECO:0007669"/>
    <property type="project" value="UniProtKB-EC"/>
</dbReference>
<dbReference type="PROSITE" id="PS50035">
    <property type="entry name" value="PLD"/>
    <property type="match status" value="1"/>
</dbReference>
<evidence type="ECO:0000256" key="9">
    <source>
        <dbReference type="PIRNR" id="PIRNR036470"/>
    </source>
</evidence>
<evidence type="ECO:0000256" key="7">
    <source>
        <dbReference type="ARBA" id="ARBA00022963"/>
    </source>
</evidence>
<dbReference type="PANTHER" id="PTHR18896">
    <property type="entry name" value="PHOSPHOLIPASE D"/>
    <property type="match status" value="1"/>
</dbReference>
<keyword evidence="6 9" id="KW-0106">Calcium</keyword>
<dbReference type="InterPro" id="IPR024632">
    <property type="entry name" value="PLipase_D_C"/>
</dbReference>
<dbReference type="InterPro" id="IPR001736">
    <property type="entry name" value="PLipase_D/transphosphatidylase"/>
</dbReference>
<dbReference type="GO" id="GO:0005886">
    <property type="term" value="C:plasma membrane"/>
    <property type="evidence" value="ECO:0007669"/>
    <property type="project" value="TreeGrafter"/>
</dbReference>
<dbReference type="OrthoDB" id="14911at2759"/>
<dbReference type="SUPFAM" id="SSF49562">
    <property type="entry name" value="C2 domain (Calcium/lipid-binding domain, CaLB)"/>
    <property type="match status" value="1"/>
</dbReference>
<dbReference type="GO" id="GO:0046470">
    <property type="term" value="P:phosphatidylcholine metabolic process"/>
    <property type="evidence" value="ECO:0007669"/>
    <property type="project" value="InterPro"/>
</dbReference>
<reference evidence="11" key="1">
    <citation type="journal article" date="2019" name="Nat. Commun.">
        <title>Genome-wide association mapping of date palm fruit traits.</title>
        <authorList>
            <person name="Hazzouri K.M."/>
            <person name="Gros-Balthazard M."/>
            <person name="Flowers J.M."/>
            <person name="Copetti D."/>
            <person name="Lemansour A."/>
            <person name="Lebrun M."/>
            <person name="Masmoudi K."/>
            <person name="Ferrand S."/>
            <person name="Dhar M.I."/>
            <person name="Fresquez Z.A."/>
            <person name="Rosas U."/>
            <person name="Zhang J."/>
            <person name="Talag J."/>
            <person name="Lee S."/>
            <person name="Kudrna D."/>
            <person name="Powell R.F."/>
            <person name="Leitch I.J."/>
            <person name="Krueger R.R."/>
            <person name="Wing R.A."/>
            <person name="Amiri K.M.A."/>
            <person name="Purugganan M.D."/>
        </authorList>
    </citation>
    <scope>NUCLEOTIDE SEQUENCE [LARGE SCALE GENOMIC DNA]</scope>
    <source>
        <strain evidence="11">cv. Khalas</strain>
    </source>
</reference>
<proteinExistence type="inferred from homology"/>
<dbReference type="Pfam" id="PF12357">
    <property type="entry name" value="PLD_C"/>
    <property type="match status" value="1"/>
</dbReference>
<comment type="catalytic activity">
    <reaction evidence="1 9">
        <text>a 1,2-diacyl-sn-glycero-3-phosphocholine + H2O = a 1,2-diacyl-sn-glycero-3-phosphate + choline + H(+)</text>
        <dbReference type="Rhea" id="RHEA:14445"/>
        <dbReference type="ChEBI" id="CHEBI:15354"/>
        <dbReference type="ChEBI" id="CHEBI:15377"/>
        <dbReference type="ChEBI" id="CHEBI:15378"/>
        <dbReference type="ChEBI" id="CHEBI:57643"/>
        <dbReference type="ChEBI" id="CHEBI:58608"/>
        <dbReference type="EC" id="3.1.4.4"/>
    </reaction>
</comment>
<reference evidence="12" key="2">
    <citation type="submission" date="2025-08" db="UniProtKB">
        <authorList>
            <consortium name="RefSeq"/>
        </authorList>
    </citation>
    <scope>IDENTIFICATION</scope>
    <source>
        <tissue evidence="12">Young leaves</tissue>
    </source>
</reference>
<keyword evidence="5 9" id="KW-0378">Hydrolase</keyword>
<accession>A0A8B7CY26</accession>
<evidence type="ECO:0000259" key="10">
    <source>
        <dbReference type="PROSITE" id="PS50035"/>
    </source>
</evidence>
<evidence type="ECO:0000256" key="2">
    <source>
        <dbReference type="ARBA" id="ARBA00012027"/>
    </source>
</evidence>
<dbReference type="GO" id="GO:0005509">
    <property type="term" value="F:calcium ion binding"/>
    <property type="evidence" value="ECO:0007669"/>
    <property type="project" value="InterPro"/>
</dbReference>
<evidence type="ECO:0000256" key="1">
    <source>
        <dbReference type="ARBA" id="ARBA00000798"/>
    </source>
</evidence>
<name>A0A8B7CY26_PHODC</name>
<dbReference type="PANTHER" id="PTHR18896:SF137">
    <property type="entry name" value="PHOSPHOLIPASE D ALPHA 4"/>
    <property type="match status" value="1"/>
</dbReference>
<dbReference type="SMART" id="SM00155">
    <property type="entry name" value="PLDc"/>
    <property type="match status" value="2"/>
</dbReference>
<comment type="cofactor">
    <cofactor evidence="9">
        <name>Ca(2+)</name>
        <dbReference type="ChEBI" id="CHEBI:29108"/>
    </cofactor>
</comment>
<evidence type="ECO:0000256" key="4">
    <source>
        <dbReference type="ARBA" id="ARBA00022737"/>
    </source>
</evidence>
<dbReference type="InterPro" id="IPR035892">
    <property type="entry name" value="C2_domain_sf"/>
</dbReference>
<dbReference type="RefSeq" id="XP_008808590.2">
    <property type="nucleotide sequence ID" value="XM_008810368.4"/>
</dbReference>
<evidence type="ECO:0000256" key="8">
    <source>
        <dbReference type="ARBA" id="ARBA00023098"/>
    </source>
</evidence>
<keyword evidence="11" id="KW-1185">Reference proteome</keyword>
<gene>
    <name evidence="12" type="primary">LOC103720595</name>
</gene>
<dbReference type="InterPro" id="IPR015679">
    <property type="entry name" value="PLipase_D_fam"/>
</dbReference>
<evidence type="ECO:0000256" key="5">
    <source>
        <dbReference type="ARBA" id="ARBA00022801"/>
    </source>
</evidence>
<dbReference type="KEGG" id="pda:103720595"/>
<evidence type="ECO:0000256" key="6">
    <source>
        <dbReference type="ARBA" id="ARBA00022837"/>
    </source>
</evidence>
<sequence length="774" mass="88550">MEERKLSRFLHGTLEVTVFRATVHSLSLPFNCFCFGAKPAYVTIKIGKTRVAETSHQCDRVWNETFRILSAHPADSTITLTLRTRLFMLGKIEVPMQALLTEAEYRPHEQSSSHFLSRKDKWSSNLKLQFALQFRHVESELDWGKGLRYGGSKDLVNGATFPQRSNCSIILYHDTHRYHLFQPRTYHGTGRLSQPRKLWEDIFKAIDGAKHLIYIAGWSLNPKIVLVRDSRTEIPRAWGVELGELLKRKAEEGVAVRIMLWDDETSLHIIKNKGVMRTHDEDALSYFKQTKMVCKLCPRLHDNFPTFFAHHQKTITVDACPQLLSAHDVSKDDTDREIISFIGGLDLCDGRYDTEQHSLFQSLKTNSHANDFYQKSIAGASLHRGGPRQPWHDAHACVMGEAARDVLANFEQRWAKQCDSSLLPPISGITDLIGLQASYLDHSWNVQVFRSIDRISAAGLPDHISVERSIHDAYIQAIRRAERFIYIENQYFMGGCHLWQKDQHSGCKNLIPVEIALKVAAKIRANERFAVYILMPMWPEGIPESDPVQEMLHWTRLTISMMYALIAEAIKDSSANTHPRDYLNFFCLANREEKGWEEFIPPCSPPHTSHYFKAQKNRRFMIYVHSKLMIVEDEYILIGSANVNQRSMDGERDTEIAVGCYQPKCVGEKSRDGDIHAYRMSLWFEHTSRFEVAFMEPQSINCVRCLQRIGEETWKVYSGEAVNGMKGVHLVSYPINVLEDGAVEDLPEGDGCFPDTTTPIMGRRSKILPSVCTT</sequence>
<keyword evidence="8" id="KW-0443">Lipid metabolism</keyword>
<dbReference type="GeneID" id="103720595"/>
<evidence type="ECO:0000313" key="11">
    <source>
        <dbReference type="Proteomes" id="UP000228380"/>
    </source>
</evidence>
<dbReference type="GO" id="GO:0009395">
    <property type="term" value="P:phospholipid catabolic process"/>
    <property type="evidence" value="ECO:0007669"/>
    <property type="project" value="TreeGrafter"/>
</dbReference>
<protein>
    <recommendedName>
        <fullName evidence="2 9">Phospholipase D</fullName>
        <ecNumber evidence="2 9">3.1.4.4</ecNumber>
    </recommendedName>
</protein>
<comment type="function">
    <text evidence="9">Hydrolyzes glycerol-phospholipids at the terminal phosphodiesteric bond.</text>
</comment>